<protein>
    <submittedName>
        <fullName evidence="1">DUF2586 family protein</fullName>
    </submittedName>
</protein>
<organism evidence="1 2">
    <name type="scientific">Petralouisia muris</name>
    <dbReference type="NCBI Taxonomy" id="3032872"/>
    <lineage>
        <taxon>Bacteria</taxon>
        <taxon>Bacillati</taxon>
        <taxon>Bacillota</taxon>
        <taxon>Clostridia</taxon>
        <taxon>Lachnospirales</taxon>
        <taxon>Lachnospiraceae</taxon>
        <taxon>Petralouisia</taxon>
    </lineage>
</organism>
<evidence type="ECO:0000313" key="1">
    <source>
        <dbReference type="EMBL" id="TGY91061.1"/>
    </source>
</evidence>
<dbReference type="Proteomes" id="UP000304953">
    <property type="component" value="Unassembled WGS sequence"/>
</dbReference>
<dbReference type="EMBL" id="SRYA01000072">
    <property type="protein sequence ID" value="TGY91061.1"/>
    <property type="molecule type" value="Genomic_DNA"/>
</dbReference>
<keyword evidence="2" id="KW-1185">Reference proteome</keyword>
<gene>
    <name evidence="1" type="ORF">E5329_22980</name>
</gene>
<sequence length="472" mass="51465">MYGDVNVKVEDGNLGRSSSTGTGTHIKIGISNVESKAPILISGTMNAKKIKEKVGKTPLADACIDAVEWGASSTYCIPVKAGTAGTVGEIKEEKKGYGSFEVKGSPNNAYDIVVEVMDAGECNEGSFRYSLDGGNTFTEEMTIPVTGEAELEATGLNVKFTDAEGGDSFKEGDRFTFSTTSPAMSNEAVINAVESLINSPIVFEFVHIVGVSAKALWASLCTLANDFLTKYKRPLYFVCEARGKRADESLEEYVNAMLEERKGINNMYIQVVCSNSRYQRMDGRVQDINNAGIVTGLYGRAKESQSIGEVKSFPISEAKVQKLLPEGIEDYIETLDAAKFVTIRQYIGKEDFYVTSANMMSPEGSDYAYAEDVRVSNRLVRAVRAEALNELQVEVDPGDLETSITNIQEQLNTPVEDAIRDKIISSGSVAIDTENLNILVDESLDIRITYVPMGHVREMNLTFAVENPYAAS</sequence>
<comment type="caution">
    <text evidence="1">The sequence shown here is derived from an EMBL/GenBank/DDBJ whole genome shotgun (WGS) entry which is preliminary data.</text>
</comment>
<evidence type="ECO:0000313" key="2">
    <source>
        <dbReference type="Proteomes" id="UP000304953"/>
    </source>
</evidence>
<proteinExistence type="predicted"/>
<accession>A0AC61RPX7</accession>
<reference evidence="1" key="1">
    <citation type="submission" date="2019-04" db="EMBL/GenBank/DDBJ databases">
        <title>Microbes associate with the intestines of laboratory mice.</title>
        <authorList>
            <person name="Navarre W."/>
            <person name="Wong E."/>
            <person name="Huang K."/>
            <person name="Tropini C."/>
            <person name="Ng K."/>
            <person name="Yu B."/>
        </authorList>
    </citation>
    <scope>NUCLEOTIDE SEQUENCE</scope>
    <source>
        <strain evidence="1">NM01_1-7b</strain>
    </source>
</reference>
<name>A0AC61RPX7_9FIRM</name>